<keyword evidence="4" id="KW-0378">Hydrolase</keyword>
<dbReference type="AlphaFoldDB" id="A0A9D1TV31"/>
<evidence type="ECO:0000259" key="6">
    <source>
        <dbReference type="PROSITE" id="PS00631"/>
    </source>
</evidence>
<evidence type="ECO:0000256" key="4">
    <source>
        <dbReference type="ARBA" id="ARBA00022801"/>
    </source>
</evidence>
<name>A0A9D1TV31_9GAMM</name>
<reference evidence="7" key="1">
    <citation type="journal article" date="2021" name="PeerJ">
        <title>Extensive microbial diversity within the chicken gut microbiome revealed by metagenomics and culture.</title>
        <authorList>
            <person name="Gilroy R."/>
            <person name="Ravi A."/>
            <person name="Getino M."/>
            <person name="Pursley I."/>
            <person name="Horton D.L."/>
            <person name="Alikhan N.F."/>
            <person name="Baker D."/>
            <person name="Gharbi K."/>
            <person name="Hall N."/>
            <person name="Watson M."/>
            <person name="Adriaenssens E.M."/>
            <person name="Foster-Nyarko E."/>
            <person name="Jarju S."/>
            <person name="Secka A."/>
            <person name="Antonio M."/>
            <person name="Oren A."/>
            <person name="Chaudhuri R.R."/>
            <person name="La Ragione R."/>
            <person name="Hildebrand F."/>
            <person name="Pallen M.J."/>
        </authorList>
    </citation>
    <scope>NUCLEOTIDE SEQUENCE</scope>
    <source>
        <strain evidence="7">CHK160-9182</strain>
    </source>
</reference>
<dbReference type="Gene3D" id="3.40.220.10">
    <property type="entry name" value="Leucine Aminopeptidase, subunit E, domain 1"/>
    <property type="match status" value="1"/>
</dbReference>
<dbReference type="InterPro" id="IPR048816">
    <property type="entry name" value="Peptidase_M17_N_1"/>
</dbReference>
<organism evidence="7 8">
    <name type="scientific">Candidatus Ignatzschineria merdigallinarum</name>
    <dbReference type="NCBI Taxonomy" id="2838621"/>
    <lineage>
        <taxon>Bacteria</taxon>
        <taxon>Pseudomonadati</taxon>
        <taxon>Pseudomonadota</taxon>
        <taxon>Gammaproteobacteria</taxon>
        <taxon>Cardiobacteriales</taxon>
        <taxon>Ignatzschineriaceae</taxon>
        <taxon>Ignatzschineria</taxon>
    </lineage>
</organism>
<dbReference type="Pfam" id="PF00883">
    <property type="entry name" value="Peptidase_M17"/>
    <property type="match status" value="1"/>
</dbReference>
<dbReference type="GO" id="GO:0006508">
    <property type="term" value="P:proteolysis"/>
    <property type="evidence" value="ECO:0007669"/>
    <property type="project" value="UniProtKB-KW"/>
</dbReference>
<reference evidence="7" key="2">
    <citation type="submission" date="2021-04" db="EMBL/GenBank/DDBJ databases">
        <authorList>
            <person name="Gilroy R."/>
        </authorList>
    </citation>
    <scope>NUCLEOTIDE SEQUENCE</scope>
    <source>
        <strain evidence="7">CHK160-9182</strain>
    </source>
</reference>
<dbReference type="CDD" id="cd00433">
    <property type="entry name" value="Peptidase_M17"/>
    <property type="match status" value="1"/>
</dbReference>
<dbReference type="Proteomes" id="UP000823934">
    <property type="component" value="Unassembled WGS sequence"/>
</dbReference>
<evidence type="ECO:0000256" key="5">
    <source>
        <dbReference type="ARBA" id="ARBA00023211"/>
    </source>
</evidence>
<dbReference type="InterPro" id="IPR043472">
    <property type="entry name" value="Macro_dom-like"/>
</dbReference>
<evidence type="ECO:0000313" key="7">
    <source>
        <dbReference type="EMBL" id="HIW07310.1"/>
    </source>
</evidence>
<dbReference type="GO" id="GO:0005737">
    <property type="term" value="C:cytoplasm"/>
    <property type="evidence" value="ECO:0007669"/>
    <property type="project" value="InterPro"/>
</dbReference>
<protein>
    <submittedName>
        <fullName evidence="7">Leucyl aminopeptidase family protein</fullName>
    </submittedName>
</protein>
<keyword evidence="3" id="KW-0645">Protease</keyword>
<dbReference type="Gene3D" id="3.40.630.10">
    <property type="entry name" value="Zn peptidases"/>
    <property type="match status" value="1"/>
</dbReference>
<evidence type="ECO:0000256" key="3">
    <source>
        <dbReference type="ARBA" id="ARBA00022670"/>
    </source>
</evidence>
<evidence type="ECO:0000313" key="8">
    <source>
        <dbReference type="Proteomes" id="UP000823934"/>
    </source>
</evidence>
<dbReference type="PANTHER" id="PTHR11963:SF20">
    <property type="entry name" value="PEPTIDASE B"/>
    <property type="match status" value="1"/>
</dbReference>
<gene>
    <name evidence="7" type="ORF">H9889_08320</name>
</gene>
<dbReference type="SUPFAM" id="SSF53187">
    <property type="entry name" value="Zn-dependent exopeptidases"/>
    <property type="match status" value="1"/>
</dbReference>
<dbReference type="PROSITE" id="PS00631">
    <property type="entry name" value="CYTOSOL_AP"/>
    <property type="match status" value="1"/>
</dbReference>
<dbReference type="Pfam" id="PF21337">
    <property type="entry name" value="Peptidase_M17_N_1"/>
    <property type="match status" value="1"/>
</dbReference>
<dbReference type="PRINTS" id="PR00481">
    <property type="entry name" value="LAMNOPPTDASE"/>
</dbReference>
<keyword evidence="5" id="KW-0464">Manganese</keyword>
<feature type="domain" description="Cytosol aminopeptidase" evidence="6">
    <location>
        <begin position="307"/>
        <end position="314"/>
    </location>
</feature>
<proteinExistence type="inferred from homology"/>
<comment type="caution">
    <text evidence="7">The sequence shown here is derived from an EMBL/GenBank/DDBJ whole genome shotgun (WGS) entry which is preliminary data.</text>
</comment>
<dbReference type="GO" id="GO:0070006">
    <property type="term" value="F:metalloaminopeptidase activity"/>
    <property type="evidence" value="ECO:0007669"/>
    <property type="project" value="InterPro"/>
</dbReference>
<dbReference type="GO" id="GO:0030145">
    <property type="term" value="F:manganese ion binding"/>
    <property type="evidence" value="ECO:0007669"/>
    <property type="project" value="InterPro"/>
</dbReference>
<evidence type="ECO:0000256" key="2">
    <source>
        <dbReference type="ARBA" id="ARBA00022438"/>
    </source>
</evidence>
<dbReference type="InterPro" id="IPR000819">
    <property type="entry name" value="Peptidase_M17_C"/>
</dbReference>
<keyword evidence="2 7" id="KW-0031">Aminopeptidase</keyword>
<accession>A0A9D1TV31</accession>
<comment type="similarity">
    <text evidence="1">Belongs to the peptidase M17 family.</text>
</comment>
<evidence type="ECO:0000256" key="1">
    <source>
        <dbReference type="ARBA" id="ARBA00009528"/>
    </source>
</evidence>
<dbReference type="InterPro" id="IPR011356">
    <property type="entry name" value="Leucine_aapep/pepB"/>
</dbReference>
<dbReference type="EMBL" id="DXHP01000183">
    <property type="protein sequence ID" value="HIW07310.1"/>
    <property type="molecule type" value="Genomic_DNA"/>
</dbReference>
<dbReference type="PANTHER" id="PTHR11963">
    <property type="entry name" value="LEUCINE AMINOPEPTIDASE-RELATED"/>
    <property type="match status" value="1"/>
</dbReference>
<sequence length="461" mass="51415">MLQTELEHLYSQSIDNCIPVEFASSTQDLSLTDNQMNYLQSFKHNSSLKAGEILPLYNNEGHVERVIIGHNELEPFFTLGDSYAKLPLGHYQLPASLSEEAQYQYLLAFGLGAYQFKQYKTREERAVTFYLPENLDLKVKRALSAHYLTRDLINEPANALNPDNFVTQIRAELSDLNVNIKEIVGTDLLKQNFPLIYTVGAASKYHPRLVEIIAEKENAPTLTLVGKGVTFDSGGLDIKPSNGMRYMQKDMGGAAHMLALAKWILEEEWNISLRVLLPIVENSISECAMRPGDIVKSRNGMSVEIDNTDAEGRLILCDALTYALEKPCDLLLDFATLTGAARVALGTEIPALFTNSDDFSALMSQKSIENCDTVWRLPFHKPYNDWITADNADISNSGSVPYAGAITAALFLERFVSESQVPYAHIDVMAWNIRHRPGRPKGGEAMGLRAVFEALKSHFNC</sequence>